<gene>
    <name evidence="6" type="ORF">HBA54_14540</name>
</gene>
<dbReference type="AlphaFoldDB" id="A0A967EYQ9"/>
<dbReference type="CDD" id="cd20009">
    <property type="entry name" value="PBP1_RafR-like"/>
    <property type="match status" value="1"/>
</dbReference>
<dbReference type="PROSITE" id="PS50932">
    <property type="entry name" value="HTH_LACI_2"/>
    <property type="match status" value="1"/>
</dbReference>
<dbReference type="Pfam" id="PF13377">
    <property type="entry name" value="Peripla_BP_3"/>
    <property type="match status" value="1"/>
</dbReference>
<dbReference type="InterPro" id="IPR046335">
    <property type="entry name" value="LacI/GalR-like_sensor"/>
</dbReference>
<evidence type="ECO:0000256" key="1">
    <source>
        <dbReference type="ARBA" id="ARBA00023015"/>
    </source>
</evidence>
<evidence type="ECO:0000256" key="4">
    <source>
        <dbReference type="SAM" id="MobiDB-lite"/>
    </source>
</evidence>
<accession>A0A967EYQ9</accession>
<dbReference type="EMBL" id="JAAQPH010000010">
    <property type="protein sequence ID" value="NIA69819.1"/>
    <property type="molecule type" value="Genomic_DNA"/>
</dbReference>
<evidence type="ECO:0000259" key="5">
    <source>
        <dbReference type="PROSITE" id="PS50932"/>
    </source>
</evidence>
<feature type="compositionally biased region" description="Low complexity" evidence="4">
    <location>
        <begin position="10"/>
        <end position="26"/>
    </location>
</feature>
<evidence type="ECO:0000256" key="3">
    <source>
        <dbReference type="ARBA" id="ARBA00023163"/>
    </source>
</evidence>
<dbReference type="Gene3D" id="1.10.260.40">
    <property type="entry name" value="lambda repressor-like DNA-binding domains"/>
    <property type="match status" value="1"/>
</dbReference>
<reference evidence="6" key="1">
    <citation type="submission" date="2020-03" db="EMBL/GenBank/DDBJ databases">
        <title>Genome of Pelagibius litoralis DSM 21314T.</title>
        <authorList>
            <person name="Wang G."/>
        </authorList>
    </citation>
    <scope>NUCLEOTIDE SEQUENCE</scope>
    <source>
        <strain evidence="6">DSM 21314</strain>
    </source>
</reference>
<evidence type="ECO:0000313" key="7">
    <source>
        <dbReference type="Proteomes" id="UP000761264"/>
    </source>
</evidence>
<sequence>MAPKNKAETAAAARQAAARGGAASSADPGRRPTLKTIAEIANLGVTTVSRALKDGPEIGAETKKRVRRIASDIGYRPDRAGVRLRTGKTNVISLVLNPHEEVVGYGTSMIFGISQALRDTAYHLVVTPHFLQGDPMEPIRYIIETGSADGIILSRTRPQDERIRYLLEMGFPFICHGRSELATPHPFHDFDNYAFAFEAVKRLTQKGRRRLCIIAPPQGVTYHNHMMMGFERAAHQFGAAMVPARGIDTDTAPDEIRSAICAMMSQDNPPDGFVCSGDVSALALTAGLRDAGLTPGRDTDLVAKQTSPVLDHTTPAMDTIYEDLAATGQTLASLLVRRINDEPVEQLQSLREPELRFRTPCPPQAAKNS</sequence>
<name>A0A967EYQ9_9PROT</name>
<dbReference type="SMART" id="SM00354">
    <property type="entry name" value="HTH_LACI"/>
    <property type="match status" value="1"/>
</dbReference>
<dbReference type="SUPFAM" id="SSF53822">
    <property type="entry name" value="Periplasmic binding protein-like I"/>
    <property type="match status" value="1"/>
</dbReference>
<dbReference type="InterPro" id="IPR028082">
    <property type="entry name" value="Peripla_BP_I"/>
</dbReference>
<feature type="region of interest" description="Disordered" evidence="4">
    <location>
        <begin position="1"/>
        <end position="31"/>
    </location>
</feature>
<comment type="caution">
    <text evidence="6">The sequence shown here is derived from an EMBL/GenBank/DDBJ whole genome shotgun (WGS) entry which is preliminary data.</text>
</comment>
<evidence type="ECO:0000313" key="6">
    <source>
        <dbReference type="EMBL" id="NIA69819.1"/>
    </source>
</evidence>
<dbReference type="GO" id="GO:0003700">
    <property type="term" value="F:DNA-binding transcription factor activity"/>
    <property type="evidence" value="ECO:0007669"/>
    <property type="project" value="TreeGrafter"/>
</dbReference>
<dbReference type="InterPro" id="IPR000843">
    <property type="entry name" value="HTH_LacI"/>
</dbReference>
<dbReference type="PANTHER" id="PTHR30146">
    <property type="entry name" value="LACI-RELATED TRANSCRIPTIONAL REPRESSOR"/>
    <property type="match status" value="1"/>
</dbReference>
<feature type="domain" description="HTH lacI-type" evidence="5">
    <location>
        <begin position="32"/>
        <end position="86"/>
    </location>
</feature>
<dbReference type="SUPFAM" id="SSF47413">
    <property type="entry name" value="lambda repressor-like DNA-binding domains"/>
    <property type="match status" value="1"/>
</dbReference>
<keyword evidence="1" id="KW-0805">Transcription regulation</keyword>
<proteinExistence type="predicted"/>
<keyword evidence="2 6" id="KW-0238">DNA-binding</keyword>
<dbReference type="InterPro" id="IPR010982">
    <property type="entry name" value="Lambda_DNA-bd_dom_sf"/>
</dbReference>
<dbReference type="Pfam" id="PF00356">
    <property type="entry name" value="LacI"/>
    <property type="match status" value="1"/>
</dbReference>
<dbReference type="PANTHER" id="PTHR30146:SF109">
    <property type="entry name" value="HTH-TYPE TRANSCRIPTIONAL REGULATOR GALS"/>
    <property type="match status" value="1"/>
</dbReference>
<evidence type="ECO:0000256" key="2">
    <source>
        <dbReference type="ARBA" id="ARBA00023125"/>
    </source>
</evidence>
<organism evidence="6 7">
    <name type="scientific">Pelagibius litoralis</name>
    <dbReference type="NCBI Taxonomy" id="374515"/>
    <lineage>
        <taxon>Bacteria</taxon>
        <taxon>Pseudomonadati</taxon>
        <taxon>Pseudomonadota</taxon>
        <taxon>Alphaproteobacteria</taxon>
        <taxon>Rhodospirillales</taxon>
        <taxon>Rhodovibrionaceae</taxon>
        <taxon>Pelagibius</taxon>
    </lineage>
</organism>
<protein>
    <submittedName>
        <fullName evidence="6">LacI family DNA-binding transcriptional regulator</fullName>
    </submittedName>
</protein>
<dbReference type="Proteomes" id="UP000761264">
    <property type="component" value="Unassembled WGS sequence"/>
</dbReference>
<dbReference type="GO" id="GO:0000976">
    <property type="term" value="F:transcription cis-regulatory region binding"/>
    <property type="evidence" value="ECO:0007669"/>
    <property type="project" value="TreeGrafter"/>
</dbReference>
<dbReference type="RefSeq" id="WP_167225786.1">
    <property type="nucleotide sequence ID" value="NZ_JAAQPH010000010.1"/>
</dbReference>
<keyword evidence="3" id="KW-0804">Transcription</keyword>
<keyword evidence="7" id="KW-1185">Reference proteome</keyword>
<dbReference type="CDD" id="cd01392">
    <property type="entry name" value="HTH_LacI"/>
    <property type="match status" value="1"/>
</dbReference>
<dbReference type="Gene3D" id="3.40.50.2300">
    <property type="match status" value="2"/>
</dbReference>